<evidence type="ECO:0000313" key="2">
    <source>
        <dbReference type="EMBL" id="KAK4004925.1"/>
    </source>
</evidence>
<dbReference type="Proteomes" id="UP001234178">
    <property type="component" value="Unassembled WGS sequence"/>
</dbReference>
<feature type="compositionally biased region" description="Gly residues" evidence="1">
    <location>
        <begin position="58"/>
        <end position="67"/>
    </location>
</feature>
<gene>
    <name evidence="2" type="ORF">OUZ56_006653</name>
</gene>
<dbReference type="EMBL" id="JAOYFB010000001">
    <property type="protein sequence ID" value="KAK4004925.1"/>
    <property type="molecule type" value="Genomic_DNA"/>
</dbReference>
<accession>A0ABQ9YWB4</accession>
<evidence type="ECO:0000256" key="1">
    <source>
        <dbReference type="SAM" id="MobiDB-lite"/>
    </source>
</evidence>
<protein>
    <submittedName>
        <fullName evidence="2">Uncharacterized protein</fullName>
    </submittedName>
</protein>
<feature type="region of interest" description="Disordered" evidence="1">
    <location>
        <begin position="49"/>
        <end position="77"/>
    </location>
</feature>
<proteinExistence type="predicted"/>
<reference evidence="2 3" key="1">
    <citation type="journal article" date="2023" name="Nucleic Acids Res.">
        <title>The hologenome of Daphnia magna reveals possible DNA methylation and microbiome-mediated evolution of the host genome.</title>
        <authorList>
            <person name="Chaturvedi A."/>
            <person name="Li X."/>
            <person name="Dhandapani V."/>
            <person name="Marshall H."/>
            <person name="Kissane S."/>
            <person name="Cuenca-Cambronero M."/>
            <person name="Asole G."/>
            <person name="Calvet F."/>
            <person name="Ruiz-Romero M."/>
            <person name="Marangio P."/>
            <person name="Guigo R."/>
            <person name="Rago D."/>
            <person name="Mirbahai L."/>
            <person name="Eastwood N."/>
            <person name="Colbourne J.K."/>
            <person name="Zhou J."/>
            <person name="Mallon E."/>
            <person name="Orsini L."/>
        </authorList>
    </citation>
    <scope>NUCLEOTIDE SEQUENCE [LARGE SCALE GENOMIC DNA]</scope>
    <source>
        <strain evidence="2">LRV0_1</strain>
    </source>
</reference>
<sequence>MTGRTFFLVPKQFRRRKFSCESYIVEYGLSADEPKRNVCACGLSKREHRANRKKKGGGRPAGSGGVVTAGAPAANRK</sequence>
<comment type="caution">
    <text evidence="2">The sequence shown here is derived from an EMBL/GenBank/DDBJ whole genome shotgun (WGS) entry which is preliminary data.</text>
</comment>
<evidence type="ECO:0000313" key="3">
    <source>
        <dbReference type="Proteomes" id="UP001234178"/>
    </source>
</evidence>
<organism evidence="2 3">
    <name type="scientific">Daphnia magna</name>
    <dbReference type="NCBI Taxonomy" id="35525"/>
    <lineage>
        <taxon>Eukaryota</taxon>
        <taxon>Metazoa</taxon>
        <taxon>Ecdysozoa</taxon>
        <taxon>Arthropoda</taxon>
        <taxon>Crustacea</taxon>
        <taxon>Branchiopoda</taxon>
        <taxon>Diplostraca</taxon>
        <taxon>Cladocera</taxon>
        <taxon>Anomopoda</taxon>
        <taxon>Daphniidae</taxon>
        <taxon>Daphnia</taxon>
    </lineage>
</organism>
<name>A0ABQ9YWB4_9CRUS</name>
<keyword evidence="3" id="KW-1185">Reference proteome</keyword>